<reference evidence="4" key="1">
    <citation type="submission" date="2015-06" db="EMBL/GenBank/DDBJ databases">
        <authorList>
            <person name="Bertelli C."/>
        </authorList>
    </citation>
    <scope>NUCLEOTIDE SEQUENCE [LARGE SCALE GENOMIC DNA]</scope>
    <source>
        <strain evidence="4">CRIB-30</strain>
    </source>
</reference>
<keyword evidence="2" id="KW-0564">Palmitate</keyword>
<keyword evidence="2 3" id="KW-0449">Lipoprotein</keyword>
<evidence type="ECO:0000313" key="4">
    <source>
        <dbReference type="Proteomes" id="UP000220251"/>
    </source>
</evidence>
<gene>
    <name evidence="3" type="ORF">ELAC_0303</name>
</gene>
<dbReference type="Proteomes" id="UP000220251">
    <property type="component" value="Unassembled WGS sequence"/>
</dbReference>
<dbReference type="NCBIfam" id="TIGR01845">
    <property type="entry name" value="outer_NodT"/>
    <property type="match status" value="1"/>
</dbReference>
<dbReference type="PANTHER" id="PTHR30203:SF30">
    <property type="entry name" value="OUTER MEMBRANE PROTEIN-RELATED"/>
    <property type="match status" value="1"/>
</dbReference>
<evidence type="ECO:0000313" key="3">
    <source>
        <dbReference type="EMBL" id="CRX37664.1"/>
    </source>
</evidence>
<dbReference type="InterPro" id="IPR010131">
    <property type="entry name" value="MdtP/NodT-like"/>
</dbReference>
<keyword evidence="2" id="KW-0812">Transmembrane</keyword>
<dbReference type="Gene3D" id="1.20.1600.10">
    <property type="entry name" value="Outer membrane efflux proteins (OEP)"/>
    <property type="match status" value="1"/>
</dbReference>
<dbReference type="EMBL" id="CWGJ01000005">
    <property type="protein sequence ID" value="CRX37664.1"/>
    <property type="molecule type" value="Genomic_DNA"/>
</dbReference>
<comment type="subcellular location">
    <subcellularLocation>
        <location evidence="2">Cell membrane</location>
        <topology evidence="2">Lipid-anchor</topology>
    </subcellularLocation>
</comment>
<keyword evidence="2" id="KW-1134">Transmembrane beta strand</keyword>
<evidence type="ECO:0000256" key="1">
    <source>
        <dbReference type="ARBA" id="ARBA00007613"/>
    </source>
</evidence>
<dbReference type="PANTHER" id="PTHR30203">
    <property type="entry name" value="OUTER MEMBRANE CATION EFFLUX PROTEIN"/>
    <property type="match status" value="1"/>
</dbReference>
<comment type="similarity">
    <text evidence="1 2">Belongs to the outer membrane factor (OMF) (TC 1.B.17) family.</text>
</comment>
<keyword evidence="4" id="KW-1185">Reference proteome</keyword>
<sequence>MSRALLCFLVLFTGCMVGPDYRRPCVEVPEVYRFDEKGSESAMDTLFWEQFDDPVLTNYVREALTNNRDIKIAAARIEGALGILMQTQSSLFPQLGYQAAGARTLASNATGIPLSPTTPNPLPSFQALTNVSWELDLWGRLSRLTQSSEADYYAAEEAWQDVVLSLVSLVTNTYLQLLGLDEQLAISKRTLVSYGEMVDYFDKQFRYGQVSRINVVQATTQYEKAAAAIPEIELSIVRAENVLSLLLARNPGPIERGKTIYAIESPIVPAGLPSDLLCARPDIRQAEMQLISANALVGAAEALYFPSISLTGDYGYSSKELKQLFTGPAKTWIYGTNITGPLYTFGNIEGQVTQAKAEKRAAILNYQQTVQNAFKDVDDSLASHEYYMQRLEAQGKLVKASREYEYLAMLQYQEGYSPYFVVLQAQEQLFPAELAWVQTRVQVFTSVVNVYKAMGGGFRP</sequence>
<evidence type="ECO:0000256" key="2">
    <source>
        <dbReference type="RuleBase" id="RU362097"/>
    </source>
</evidence>
<dbReference type="GO" id="GO:0015562">
    <property type="term" value="F:efflux transmembrane transporter activity"/>
    <property type="evidence" value="ECO:0007669"/>
    <property type="project" value="InterPro"/>
</dbReference>
<proteinExistence type="inferred from homology"/>
<dbReference type="Pfam" id="PF02321">
    <property type="entry name" value="OEP"/>
    <property type="match status" value="2"/>
</dbReference>
<organism evidence="3 4">
    <name type="scientific">Estrella lausannensis</name>
    <dbReference type="NCBI Taxonomy" id="483423"/>
    <lineage>
        <taxon>Bacteria</taxon>
        <taxon>Pseudomonadati</taxon>
        <taxon>Chlamydiota</taxon>
        <taxon>Chlamydiia</taxon>
        <taxon>Parachlamydiales</taxon>
        <taxon>Candidatus Criblamydiaceae</taxon>
        <taxon>Estrella</taxon>
    </lineage>
</organism>
<keyword evidence="2" id="KW-0472">Membrane</keyword>
<dbReference type="GO" id="GO:0005886">
    <property type="term" value="C:plasma membrane"/>
    <property type="evidence" value="ECO:0007669"/>
    <property type="project" value="UniProtKB-SubCell"/>
</dbReference>
<dbReference type="OrthoDB" id="9783163at2"/>
<dbReference type="SUPFAM" id="SSF56954">
    <property type="entry name" value="Outer membrane efflux proteins (OEP)"/>
    <property type="match status" value="1"/>
</dbReference>
<dbReference type="Gene3D" id="2.20.200.10">
    <property type="entry name" value="Outer membrane efflux proteins (OEP)"/>
    <property type="match status" value="1"/>
</dbReference>
<accession>A0A0H5DQ59</accession>
<dbReference type="PROSITE" id="PS51257">
    <property type="entry name" value="PROKAR_LIPOPROTEIN"/>
    <property type="match status" value="1"/>
</dbReference>
<name>A0A0H5DQ59_9BACT</name>
<dbReference type="InterPro" id="IPR003423">
    <property type="entry name" value="OMP_efflux"/>
</dbReference>
<dbReference type="AlphaFoldDB" id="A0A0H5DQ59"/>
<dbReference type="RefSeq" id="WP_098037524.1">
    <property type="nucleotide sequence ID" value="NZ_CWGJ01000005.1"/>
</dbReference>
<protein>
    <submittedName>
        <fullName evidence="3">RND efflux system outer membrane lipoprotein</fullName>
    </submittedName>
</protein>